<dbReference type="Pfam" id="PF13837">
    <property type="entry name" value="Myb_DNA-bind_4"/>
    <property type="match status" value="1"/>
</dbReference>
<dbReference type="Gene3D" id="1.10.10.60">
    <property type="entry name" value="Homeodomain-like"/>
    <property type="match status" value="1"/>
</dbReference>
<organism evidence="2 3">
    <name type="scientific">Phyllotreta striolata</name>
    <name type="common">Striped flea beetle</name>
    <name type="synonym">Crioceris striolata</name>
    <dbReference type="NCBI Taxonomy" id="444603"/>
    <lineage>
        <taxon>Eukaryota</taxon>
        <taxon>Metazoa</taxon>
        <taxon>Ecdysozoa</taxon>
        <taxon>Arthropoda</taxon>
        <taxon>Hexapoda</taxon>
        <taxon>Insecta</taxon>
        <taxon>Pterygota</taxon>
        <taxon>Neoptera</taxon>
        <taxon>Endopterygota</taxon>
        <taxon>Coleoptera</taxon>
        <taxon>Polyphaga</taxon>
        <taxon>Cucujiformia</taxon>
        <taxon>Chrysomeloidea</taxon>
        <taxon>Chrysomelidae</taxon>
        <taxon>Galerucinae</taxon>
        <taxon>Alticini</taxon>
        <taxon>Phyllotreta</taxon>
    </lineage>
</organism>
<evidence type="ECO:0000259" key="1">
    <source>
        <dbReference type="PROSITE" id="PS50090"/>
    </source>
</evidence>
<keyword evidence="3" id="KW-1185">Reference proteome</keyword>
<gene>
    <name evidence="2" type="ORF">PHYEVI_LOCUS11105</name>
</gene>
<dbReference type="AlphaFoldDB" id="A0A9N9TTL0"/>
<proteinExistence type="predicted"/>
<evidence type="ECO:0000313" key="3">
    <source>
        <dbReference type="Proteomes" id="UP001153712"/>
    </source>
</evidence>
<dbReference type="EMBL" id="OU900102">
    <property type="protein sequence ID" value="CAG9864855.1"/>
    <property type="molecule type" value="Genomic_DNA"/>
</dbReference>
<dbReference type="OrthoDB" id="10065625at2759"/>
<dbReference type="InterPro" id="IPR044822">
    <property type="entry name" value="Myb_DNA-bind_4"/>
</dbReference>
<name>A0A9N9TTL0_PHYSR</name>
<dbReference type="Proteomes" id="UP001153712">
    <property type="component" value="Chromosome 9"/>
</dbReference>
<sequence>MASIIEDELESSTSNVIYITEEHRIEWTHEATKELLKLYDEKCDMLDSGIISTQKKLWELVSKDMNKKGYYYTGAQCENKWKTLKRNYRSKMEKMDKYGHKRPCPFENEITEILSKRPQENMFNRSYVSNKLGRYGKRRDDFDYQINLNDPPGFGEERDPIDIKEAKLLPKVEAATEDLIPDTEYIIQDNFGLTQVVEELTQLRKVVVKNNKTNSDILSKSNELNMKIVSYLAGATQRETQTLELEETRMEQQNEIIKQMKIQNSLLQKLLDRLG</sequence>
<evidence type="ECO:0000313" key="2">
    <source>
        <dbReference type="EMBL" id="CAG9864855.1"/>
    </source>
</evidence>
<dbReference type="PROSITE" id="PS50090">
    <property type="entry name" value="MYB_LIKE"/>
    <property type="match status" value="1"/>
</dbReference>
<reference evidence="2" key="1">
    <citation type="submission" date="2022-01" db="EMBL/GenBank/DDBJ databases">
        <authorList>
            <person name="King R."/>
        </authorList>
    </citation>
    <scope>NUCLEOTIDE SEQUENCE</scope>
</reference>
<accession>A0A9N9TTL0</accession>
<feature type="domain" description="Myb-like" evidence="1">
    <location>
        <begin position="19"/>
        <end position="85"/>
    </location>
</feature>
<dbReference type="InterPro" id="IPR001005">
    <property type="entry name" value="SANT/Myb"/>
</dbReference>
<protein>
    <recommendedName>
        <fullName evidence="1">Myb-like domain-containing protein</fullName>
    </recommendedName>
</protein>